<dbReference type="GO" id="GO:0008237">
    <property type="term" value="F:metallopeptidase activity"/>
    <property type="evidence" value="ECO:0007669"/>
    <property type="project" value="InterPro"/>
</dbReference>
<dbReference type="CDD" id="cd09604">
    <property type="entry name" value="M1_APN_like"/>
    <property type="match status" value="1"/>
</dbReference>
<dbReference type="PANTHER" id="PTHR45726:SF3">
    <property type="entry name" value="LEUKOTRIENE A-4 HYDROLASE"/>
    <property type="match status" value="1"/>
</dbReference>
<dbReference type="AlphaFoldDB" id="A0A923E9K3"/>
<feature type="domain" description="Peptidase M1 membrane alanine aminopeptidase" evidence="1">
    <location>
        <begin position="282"/>
        <end position="487"/>
    </location>
</feature>
<comment type="caution">
    <text evidence="2">The sequence shown here is derived from an EMBL/GenBank/DDBJ whole genome shotgun (WGS) entry which is preliminary data.</text>
</comment>
<gene>
    <name evidence="2" type="ORF">HGG79_03995</name>
</gene>
<proteinExistence type="predicted"/>
<dbReference type="PANTHER" id="PTHR45726">
    <property type="entry name" value="LEUKOTRIENE A-4 HYDROLASE"/>
    <property type="match status" value="1"/>
</dbReference>
<reference evidence="2 3" key="1">
    <citation type="submission" date="2020-04" db="EMBL/GenBank/DDBJ databases">
        <title>Genomic insights into acetone-butanol-ethanol (ABE) fermentation by sequencing solventogenic clostridia strains.</title>
        <authorList>
            <person name="Brown S."/>
        </authorList>
    </citation>
    <scope>NUCLEOTIDE SEQUENCE [LARGE SCALE GENOMIC DNA]</scope>
    <source>
        <strain evidence="2 3">DJ011</strain>
    </source>
</reference>
<keyword evidence="3" id="KW-1185">Reference proteome</keyword>
<dbReference type="Proteomes" id="UP000563151">
    <property type="component" value="Unassembled WGS sequence"/>
</dbReference>
<dbReference type="InterPro" id="IPR027268">
    <property type="entry name" value="Peptidase_M4/M1_CTD_sf"/>
</dbReference>
<accession>A0A923E9K3</accession>
<organism evidence="2 3">
    <name type="scientific">Clostridium tetanomorphum</name>
    <dbReference type="NCBI Taxonomy" id="1553"/>
    <lineage>
        <taxon>Bacteria</taxon>
        <taxon>Bacillati</taxon>
        <taxon>Bacillota</taxon>
        <taxon>Clostridia</taxon>
        <taxon>Eubacteriales</taxon>
        <taxon>Clostridiaceae</taxon>
        <taxon>Clostridium</taxon>
    </lineage>
</organism>
<dbReference type="SUPFAM" id="SSF55486">
    <property type="entry name" value="Metalloproteases ('zincins'), catalytic domain"/>
    <property type="match status" value="1"/>
</dbReference>
<protein>
    <submittedName>
        <fullName evidence="2">M1 family metallopeptidase</fullName>
    </submittedName>
</protein>
<dbReference type="InterPro" id="IPR014782">
    <property type="entry name" value="Peptidase_M1_dom"/>
</dbReference>
<sequence>MKIKNLKKINALFIAFLIVFSFKSVVVKAEGLSVQYNMDLIFNQKEKALDGVENVVVTNNLNKEIGQIVFHLYADSYNDYDTQPLFTRPKKQDEKITKEEIGDIKINKVLVDGKEAKYTENSQILKINLNETLKKNEKIQVYIEFKLKIPMGTGRLGYTNEVYSLTNWYPILSMYNEKEDKWDENPFHKIGESNYSDVANYNVKIKVPKNFIVASTGKEKEDEIKKDEKTVILTAENVRDFVVIMSPHFGVMSKEIDGIKVNSYYIKDKDSKGQSKCAEQILNIAVDAVKFFSHEFGKYPYEELDIMETYLAGGAMEYPQIIQMGKYEDFMLEMEDIPFLLEAAVHEVGHQWWYVTVGNNEFKEPFLDESFTSFSTAYYFEKTQGEYSSKAIKRDLREIYVYIDEMSNIEPKKIASSVDNFKEMYEYNTAIYKKGALVLEDLRNRVGEEKFREIMQEYFKKFKFKNSTIEGFLQVIEEKSGKDIKEHIKKALNGDKYVPKNLELDEEDNKKIRKEEKKVSFSKKEKDIGMSMTSIILRGLNDEKIIIIKPSNIIDSKEKSKLDDLYNSIKESLYGVDDNLIIVKEDKEVKEEDIKNNNVIFLGNPENNKVFNDNLKDLPIKLTKNEVNGKNIRIKDEDIRGAFICNNPKNKNKLVLTLFWTGKVPEDIKLDIETPDNIIIKMKENRYYRGRI</sequence>
<dbReference type="Gene3D" id="2.60.40.1730">
    <property type="entry name" value="tricorn interacting facor f3 domain"/>
    <property type="match status" value="1"/>
</dbReference>
<dbReference type="InterPro" id="IPR042097">
    <property type="entry name" value="Aminopeptidase_N-like_N_sf"/>
</dbReference>
<dbReference type="EMBL" id="JAAZWO010000003">
    <property type="protein sequence ID" value="MBC2396944.1"/>
    <property type="molecule type" value="Genomic_DNA"/>
</dbReference>
<evidence type="ECO:0000313" key="3">
    <source>
        <dbReference type="Proteomes" id="UP000563151"/>
    </source>
</evidence>
<dbReference type="Pfam" id="PF01433">
    <property type="entry name" value="Peptidase_M1"/>
    <property type="match status" value="1"/>
</dbReference>
<dbReference type="RefSeq" id="WP_051593131.1">
    <property type="nucleotide sequence ID" value="NZ_JAAZWO010000003.1"/>
</dbReference>
<evidence type="ECO:0000313" key="2">
    <source>
        <dbReference type="EMBL" id="MBC2396944.1"/>
    </source>
</evidence>
<dbReference type="GO" id="GO:0008270">
    <property type="term" value="F:zinc ion binding"/>
    <property type="evidence" value="ECO:0007669"/>
    <property type="project" value="InterPro"/>
</dbReference>
<dbReference type="Gene3D" id="1.10.390.10">
    <property type="entry name" value="Neutral Protease Domain 2"/>
    <property type="match status" value="1"/>
</dbReference>
<dbReference type="InterPro" id="IPR034015">
    <property type="entry name" value="M1_LTA4H"/>
</dbReference>
<name>A0A923E9K3_CLOTT</name>
<evidence type="ECO:0000259" key="1">
    <source>
        <dbReference type="Pfam" id="PF01433"/>
    </source>
</evidence>